<accession>A0A553CPG2</accession>
<keyword evidence="7" id="KW-0597">Phosphoprotein</keyword>
<keyword evidence="9 11" id="KW-0413">Isomerase</keyword>
<evidence type="ECO:0000313" key="17">
    <source>
        <dbReference type="Proteomes" id="UP000318585"/>
    </source>
</evidence>
<evidence type="ECO:0000256" key="11">
    <source>
        <dbReference type="PIRNR" id="PIRNR005096"/>
    </source>
</evidence>
<dbReference type="GO" id="GO:0033499">
    <property type="term" value="P:galactose catabolic process via UDP-galactose, Leloir pathway"/>
    <property type="evidence" value="ECO:0007669"/>
    <property type="project" value="TreeGrafter"/>
</dbReference>
<reference evidence="16 17" key="1">
    <citation type="submission" date="2019-07" db="EMBL/GenBank/DDBJ databases">
        <title>Novel species of Flavobacterium.</title>
        <authorList>
            <person name="Liu Q."/>
            <person name="Xin Y.-H."/>
        </authorList>
    </citation>
    <scope>NUCLEOTIDE SEQUENCE [LARGE SCALE GENOMIC DNA]</scope>
    <source>
        <strain evidence="16 17">LB3P56</strain>
    </source>
</reference>
<feature type="binding site" evidence="13">
    <location>
        <position position="293"/>
    </location>
    <ligand>
        <name>beta-D-galactose</name>
        <dbReference type="ChEBI" id="CHEBI:27667"/>
    </ligand>
</feature>
<dbReference type="GO" id="GO:0004034">
    <property type="term" value="F:aldose 1-epimerase activity"/>
    <property type="evidence" value="ECO:0007669"/>
    <property type="project" value="UniProtKB-EC"/>
</dbReference>
<evidence type="ECO:0000256" key="6">
    <source>
        <dbReference type="ARBA" id="ARBA00022490"/>
    </source>
</evidence>
<dbReference type="SUPFAM" id="SSF74650">
    <property type="entry name" value="Galactose mutarotase-like"/>
    <property type="match status" value="1"/>
</dbReference>
<keyword evidence="8" id="KW-0106">Calcium</keyword>
<dbReference type="Gene3D" id="2.70.98.10">
    <property type="match status" value="1"/>
</dbReference>
<sequence length="394" mass="43889">MNVLKRCIYGFSLLSLAFLTVQCKDAKKDEKQENTTPKTDSVSIEKKEFGTTPSGQKVDVYTLKNQKGMEVNIMTYGGIITSLKVPNKAGVSEEVAIGFNNLEQYTKANPYFGALIGRYGNRIAKGKFTLDGKEYQLATNNGANALHGGPEGFHRVIWTAEEAKGGDNAVLKLKYISKDLEEGYPGNLTVFVTYTLNNDNSLDVLYEATTDKKTVVNLTQHSYFNLGADFTKTILKDEITIDADKLVPVDADLIPTGKLMDVTNTPFDFRKPKVIEKDINVTDDQLKKGLGYDHCWVLNNQDKGYRFVASAYNAPSGRLLEVYSDQPGIQLYTGNFLDGKLPMRNGGTYAYRTGLCLETQHYPDSPNQKDFPTTILNPGENYKTKTTFKFSVKK</sequence>
<dbReference type="InterPro" id="IPR047215">
    <property type="entry name" value="Galactose_mutarotase-like"/>
</dbReference>
<dbReference type="CDD" id="cd09019">
    <property type="entry name" value="galactose_mutarotase_like"/>
    <property type="match status" value="1"/>
</dbReference>
<dbReference type="InterPro" id="IPR008183">
    <property type="entry name" value="Aldose_1/G6P_1-epimerase"/>
</dbReference>
<evidence type="ECO:0000256" key="5">
    <source>
        <dbReference type="ARBA" id="ARBA00011245"/>
    </source>
</evidence>
<comment type="similarity">
    <text evidence="4 11">Belongs to the aldose epimerase family.</text>
</comment>
<dbReference type="InterPro" id="IPR014718">
    <property type="entry name" value="GH-type_carb-bd"/>
</dbReference>
<evidence type="ECO:0000256" key="14">
    <source>
        <dbReference type="PIRSR" id="PIRSR005096-3"/>
    </source>
</evidence>
<keyword evidence="6" id="KW-0963">Cytoplasm</keyword>
<dbReference type="InterPro" id="IPR011013">
    <property type="entry name" value="Gal_mutarotase_sf_dom"/>
</dbReference>
<gene>
    <name evidence="16" type="ORF">FNW17_06290</name>
</gene>
<evidence type="ECO:0000256" key="1">
    <source>
        <dbReference type="ARBA" id="ARBA00001913"/>
    </source>
</evidence>
<dbReference type="FunFam" id="2.70.98.10:FF:000003">
    <property type="entry name" value="Aldose 1-epimerase"/>
    <property type="match status" value="1"/>
</dbReference>
<dbReference type="UniPathway" id="UPA00242"/>
<evidence type="ECO:0000256" key="8">
    <source>
        <dbReference type="ARBA" id="ARBA00022837"/>
    </source>
</evidence>
<name>A0A553CPG2_9FLAO</name>
<dbReference type="Proteomes" id="UP000318585">
    <property type="component" value="Unassembled WGS sequence"/>
</dbReference>
<keyword evidence="17" id="KW-1185">Reference proteome</keyword>
<feature type="binding site" evidence="14">
    <location>
        <begin position="121"/>
        <end position="122"/>
    </location>
    <ligand>
        <name>beta-D-galactose</name>
        <dbReference type="ChEBI" id="CHEBI:27667"/>
    </ligand>
</feature>
<evidence type="ECO:0000256" key="10">
    <source>
        <dbReference type="ARBA" id="ARBA00023277"/>
    </source>
</evidence>
<evidence type="ECO:0000256" key="4">
    <source>
        <dbReference type="ARBA" id="ARBA00006206"/>
    </source>
</evidence>
<dbReference type="GO" id="GO:0005737">
    <property type="term" value="C:cytoplasm"/>
    <property type="evidence" value="ECO:0007669"/>
    <property type="project" value="UniProtKB-SubCell"/>
</dbReference>
<feature type="active site" description="Proton donor" evidence="12">
    <location>
        <position position="221"/>
    </location>
</feature>
<evidence type="ECO:0000256" key="13">
    <source>
        <dbReference type="PIRSR" id="PIRSR005096-2"/>
    </source>
</evidence>
<dbReference type="EC" id="5.1.3.3" evidence="11"/>
<comment type="catalytic activity">
    <reaction evidence="11">
        <text>alpha-D-glucose = beta-D-glucose</text>
        <dbReference type="Rhea" id="RHEA:10264"/>
        <dbReference type="ChEBI" id="CHEBI:15903"/>
        <dbReference type="ChEBI" id="CHEBI:17925"/>
        <dbReference type="EC" id="5.1.3.3"/>
    </reaction>
</comment>
<feature type="binding site" evidence="14">
    <location>
        <begin position="221"/>
        <end position="223"/>
    </location>
    <ligand>
        <name>beta-D-galactose</name>
        <dbReference type="ChEBI" id="CHEBI:27667"/>
    </ligand>
</feature>
<comment type="pathway">
    <text evidence="3 11">Carbohydrate metabolism; hexose metabolism.</text>
</comment>
<dbReference type="PANTHER" id="PTHR10091">
    <property type="entry name" value="ALDOSE-1-EPIMERASE"/>
    <property type="match status" value="1"/>
</dbReference>
<comment type="subcellular location">
    <subcellularLocation>
        <location evidence="2">Cytoplasm</location>
    </subcellularLocation>
</comment>
<organism evidence="16 17">
    <name type="scientific">Flavobacterium franklandianum</name>
    <dbReference type="NCBI Taxonomy" id="2594430"/>
    <lineage>
        <taxon>Bacteria</taxon>
        <taxon>Pseudomonadati</taxon>
        <taxon>Bacteroidota</taxon>
        <taxon>Flavobacteriia</taxon>
        <taxon>Flavobacteriales</taxon>
        <taxon>Flavobacteriaceae</taxon>
        <taxon>Flavobacterium</taxon>
    </lineage>
</organism>
<evidence type="ECO:0000256" key="7">
    <source>
        <dbReference type="ARBA" id="ARBA00022553"/>
    </source>
</evidence>
<evidence type="ECO:0000256" key="15">
    <source>
        <dbReference type="SAM" id="MobiDB-lite"/>
    </source>
</evidence>
<dbReference type="AlphaFoldDB" id="A0A553CPG2"/>
<dbReference type="PANTHER" id="PTHR10091:SF0">
    <property type="entry name" value="GALACTOSE MUTAROTASE"/>
    <property type="match status" value="1"/>
</dbReference>
<feature type="active site" description="Proton acceptor" evidence="12">
    <location>
        <position position="358"/>
    </location>
</feature>
<dbReference type="OrthoDB" id="9779408at2"/>
<comment type="caution">
    <text evidence="16">The sequence shown here is derived from an EMBL/GenBank/DDBJ whole genome shotgun (WGS) entry which is preliminary data.</text>
</comment>
<dbReference type="EMBL" id="VJZR01000003">
    <property type="protein sequence ID" value="TRX22274.1"/>
    <property type="molecule type" value="Genomic_DNA"/>
</dbReference>
<evidence type="ECO:0000256" key="2">
    <source>
        <dbReference type="ARBA" id="ARBA00004496"/>
    </source>
</evidence>
<dbReference type="NCBIfam" id="NF008277">
    <property type="entry name" value="PRK11055.1"/>
    <property type="match status" value="1"/>
</dbReference>
<dbReference type="PIRSF" id="PIRSF005096">
    <property type="entry name" value="GALM"/>
    <property type="match status" value="1"/>
</dbReference>
<evidence type="ECO:0000256" key="12">
    <source>
        <dbReference type="PIRSR" id="PIRSR005096-1"/>
    </source>
</evidence>
<dbReference type="GO" id="GO:0006006">
    <property type="term" value="P:glucose metabolic process"/>
    <property type="evidence" value="ECO:0007669"/>
    <property type="project" value="TreeGrafter"/>
</dbReference>
<dbReference type="RefSeq" id="WP_144071166.1">
    <property type="nucleotide sequence ID" value="NZ_VJZR01000003.1"/>
</dbReference>
<comment type="subunit">
    <text evidence="5">Monomer.</text>
</comment>
<proteinExistence type="inferred from homology"/>
<dbReference type="GO" id="GO:0030246">
    <property type="term" value="F:carbohydrate binding"/>
    <property type="evidence" value="ECO:0007669"/>
    <property type="project" value="InterPro"/>
</dbReference>
<evidence type="ECO:0000313" key="16">
    <source>
        <dbReference type="EMBL" id="TRX22274.1"/>
    </source>
</evidence>
<evidence type="ECO:0000256" key="9">
    <source>
        <dbReference type="ARBA" id="ARBA00023235"/>
    </source>
</evidence>
<comment type="cofactor">
    <cofactor evidence="1">
        <name>Ca(2+)</name>
        <dbReference type="ChEBI" id="CHEBI:29108"/>
    </cofactor>
</comment>
<evidence type="ECO:0000256" key="3">
    <source>
        <dbReference type="ARBA" id="ARBA00005028"/>
    </source>
</evidence>
<feature type="region of interest" description="Disordered" evidence="15">
    <location>
        <begin position="28"/>
        <end position="53"/>
    </location>
</feature>
<dbReference type="InterPro" id="IPR015443">
    <property type="entry name" value="Aldose_1-epimerase"/>
</dbReference>
<keyword evidence="10 11" id="KW-0119">Carbohydrate metabolism</keyword>
<dbReference type="Pfam" id="PF01263">
    <property type="entry name" value="Aldose_epim"/>
    <property type="match status" value="1"/>
</dbReference>
<protein>
    <recommendedName>
        <fullName evidence="11">Aldose 1-epimerase</fullName>
        <ecNumber evidence="11">5.1.3.3</ecNumber>
    </recommendedName>
</protein>